<dbReference type="EMBL" id="CP099959">
    <property type="protein sequence ID" value="XCC58555.1"/>
    <property type="molecule type" value="Genomic_DNA"/>
</dbReference>
<dbReference type="AlphaFoldDB" id="A0AAU8A4D3"/>
<evidence type="ECO:0008006" key="3">
    <source>
        <dbReference type="Google" id="ProtNLM"/>
    </source>
</evidence>
<name>A0AAU8A4D3_9BURK</name>
<dbReference type="RefSeq" id="WP_353439817.1">
    <property type="nucleotide sequence ID" value="NZ_CP099959.1"/>
</dbReference>
<protein>
    <recommendedName>
        <fullName evidence="3">DUF5666 domain-containing protein</fullName>
    </recommendedName>
</protein>
<sequence>MRIAQSPRSLIIGCFAVSALALPQIGSAQTKPAMTDPAKAPIAAAGIDEVYQLVDAVVTKVDSKTRTVTLKDKDGTFTNFVAGPEIKNFPQIKVGDRLTVTHELAVAIELVKVNNQGVRSEVQTSTQTSAALGSKPASVISNTTIIIANVVSVDRQKMTVSVKGPKGKTDTYRVKSASLLKDIAINDEVKITLYDAMAASFTAPASNPKK</sequence>
<reference evidence="2" key="1">
    <citation type="submission" date="2022-06" db="EMBL/GenBank/DDBJ databases">
        <title>New Polynucleobacter species.</title>
        <authorList>
            <person name="Hahn M.W."/>
        </authorList>
    </citation>
    <scope>NUCLEOTIDE SEQUENCE</scope>
    <source>
        <strain evidence="2">UK-FUSCHL-C3</strain>
    </source>
</reference>
<proteinExistence type="predicted"/>
<feature type="signal peptide" evidence="1">
    <location>
        <begin position="1"/>
        <end position="28"/>
    </location>
</feature>
<accession>A0AAU8A4D3</accession>
<feature type="chain" id="PRO_5043336122" description="DUF5666 domain-containing protein" evidence="1">
    <location>
        <begin position="29"/>
        <end position="210"/>
    </location>
</feature>
<keyword evidence="1" id="KW-0732">Signal</keyword>
<evidence type="ECO:0000313" key="2">
    <source>
        <dbReference type="EMBL" id="XCC58555.1"/>
    </source>
</evidence>
<organism evidence="2">
    <name type="scientific">Polynucleobacter sp. UK-FUSCHL-C3</name>
    <dbReference type="NCBI Taxonomy" id="2955208"/>
    <lineage>
        <taxon>Bacteria</taxon>
        <taxon>Pseudomonadati</taxon>
        <taxon>Pseudomonadota</taxon>
        <taxon>Betaproteobacteria</taxon>
        <taxon>Burkholderiales</taxon>
        <taxon>Burkholderiaceae</taxon>
        <taxon>Polynucleobacter</taxon>
    </lineage>
</organism>
<evidence type="ECO:0000256" key="1">
    <source>
        <dbReference type="SAM" id="SignalP"/>
    </source>
</evidence>
<gene>
    <name evidence="2" type="ORF">NKE59_04540</name>
</gene>